<keyword evidence="6" id="KW-0804">Transcription</keyword>
<dbReference type="GO" id="GO:0035517">
    <property type="term" value="C:PR-DUB complex"/>
    <property type="evidence" value="ECO:0007669"/>
    <property type="project" value="TreeGrafter"/>
</dbReference>
<feature type="region of interest" description="Disordered" evidence="8">
    <location>
        <begin position="143"/>
        <end position="168"/>
    </location>
</feature>
<keyword evidence="11" id="KW-1185">Reference proteome</keyword>
<dbReference type="GO" id="GO:0009887">
    <property type="term" value="P:animal organ morphogenesis"/>
    <property type="evidence" value="ECO:0007669"/>
    <property type="project" value="TreeGrafter"/>
</dbReference>
<sequence length="419" mass="45732">MECAVDGKRLHNETIDVQSPDSLLVNIDLRSIVNKHTFAGLPGECRHRLALLLPPMDSQVSATGISLSNMALNNEFFNFAAGEWTERLGEGEFTPEVQLRLRQEQDKEKPVQQWKEHFFEDYYGQKSGLSTIKSKCLVDGSDSRESHASCTPNGTPEKSEGTSPIKVRDPKALRHTLPLWKALGFLKEPPWLRQQEGKGPLVAFLEQLWLEQLCQANGSLSPRSNSSLGKMNSVTTPDPSLPLVRHARSPVRISSRLAVNGERRGLGGALQLVAASSNTSHNGTAEADTGHLCITPDTSMTSMHASFPAASVTSMPRPGASALGVDNGGRTGRSRERRLRKQRLETWRCVGDAGPDVNMDMPPATFETLEEGEVADGSRSRHLKGLTQPPASTAPVPAAVHQAALVMLRLEHSYCRLPS</sequence>
<evidence type="ECO:0000256" key="6">
    <source>
        <dbReference type="ARBA" id="ARBA00023163"/>
    </source>
</evidence>
<name>A0A8C4QIP1_EPTBU</name>
<reference evidence="10" key="1">
    <citation type="submission" date="2025-08" db="UniProtKB">
        <authorList>
            <consortium name="Ensembl"/>
        </authorList>
    </citation>
    <scope>IDENTIFICATION</scope>
</reference>
<dbReference type="GO" id="GO:0042975">
    <property type="term" value="F:peroxisome proliferator activated receptor binding"/>
    <property type="evidence" value="ECO:0007669"/>
    <property type="project" value="TreeGrafter"/>
</dbReference>
<dbReference type="GO" id="GO:0008270">
    <property type="term" value="F:zinc ion binding"/>
    <property type="evidence" value="ECO:0007669"/>
    <property type="project" value="UniProtKB-KW"/>
</dbReference>
<dbReference type="PANTHER" id="PTHR13578:SF20">
    <property type="entry name" value="POLYCOMB PROTEIN ASX"/>
    <property type="match status" value="1"/>
</dbReference>
<evidence type="ECO:0000256" key="7">
    <source>
        <dbReference type="ARBA" id="ARBA00023242"/>
    </source>
</evidence>
<feature type="compositionally biased region" description="Polar residues" evidence="8">
    <location>
        <begin position="221"/>
        <end position="238"/>
    </location>
</feature>
<feature type="region of interest" description="Disordered" evidence="8">
    <location>
        <begin position="221"/>
        <end position="243"/>
    </location>
</feature>
<dbReference type="Ensembl" id="ENSEBUT00000016522.1">
    <property type="protein sequence ID" value="ENSEBUP00000015946.1"/>
    <property type="gene ID" value="ENSEBUG00000010028.1"/>
</dbReference>
<evidence type="ECO:0000256" key="8">
    <source>
        <dbReference type="SAM" id="MobiDB-lite"/>
    </source>
</evidence>
<dbReference type="GO" id="GO:0003682">
    <property type="term" value="F:chromatin binding"/>
    <property type="evidence" value="ECO:0007669"/>
    <property type="project" value="TreeGrafter"/>
</dbReference>
<proteinExistence type="predicted"/>
<dbReference type="Proteomes" id="UP000694388">
    <property type="component" value="Unplaced"/>
</dbReference>
<dbReference type="PANTHER" id="PTHR13578">
    <property type="entry name" value="ADDITIONAL SEX COMBS LIKE PROTEIN ASXL"/>
    <property type="match status" value="1"/>
</dbReference>
<evidence type="ECO:0000256" key="5">
    <source>
        <dbReference type="ARBA" id="ARBA00023015"/>
    </source>
</evidence>
<comment type="subcellular location">
    <subcellularLocation>
        <location evidence="1">Nucleus</location>
    </subcellularLocation>
</comment>
<protein>
    <recommendedName>
        <fullName evidence="9">DEUBAD domain-containing protein</fullName>
    </recommendedName>
</protein>
<evidence type="ECO:0000313" key="10">
    <source>
        <dbReference type="Ensembl" id="ENSEBUP00000015946.1"/>
    </source>
</evidence>
<feature type="region of interest" description="Disordered" evidence="8">
    <location>
        <begin position="310"/>
        <end position="338"/>
    </location>
</feature>
<keyword evidence="4" id="KW-0862">Zinc</keyword>
<evidence type="ECO:0000256" key="2">
    <source>
        <dbReference type="ARBA" id="ARBA00022723"/>
    </source>
</evidence>
<dbReference type="Pfam" id="PF13919">
    <property type="entry name" value="ASXH"/>
    <property type="match status" value="1"/>
</dbReference>
<organism evidence="10 11">
    <name type="scientific">Eptatretus burgeri</name>
    <name type="common">Inshore hagfish</name>
    <dbReference type="NCBI Taxonomy" id="7764"/>
    <lineage>
        <taxon>Eukaryota</taxon>
        <taxon>Metazoa</taxon>
        <taxon>Chordata</taxon>
        <taxon>Craniata</taxon>
        <taxon>Vertebrata</taxon>
        <taxon>Cyclostomata</taxon>
        <taxon>Myxini</taxon>
        <taxon>Myxiniformes</taxon>
        <taxon>Myxinidae</taxon>
        <taxon>Eptatretinae</taxon>
        <taxon>Eptatretus</taxon>
    </lineage>
</organism>
<evidence type="ECO:0000256" key="3">
    <source>
        <dbReference type="ARBA" id="ARBA00022771"/>
    </source>
</evidence>
<evidence type="ECO:0000256" key="4">
    <source>
        <dbReference type="ARBA" id="ARBA00022833"/>
    </source>
</evidence>
<evidence type="ECO:0000256" key="1">
    <source>
        <dbReference type="ARBA" id="ARBA00004123"/>
    </source>
</evidence>
<dbReference type="InterPro" id="IPR044867">
    <property type="entry name" value="DEUBAD_dom"/>
</dbReference>
<keyword evidence="2" id="KW-0479">Metal-binding</keyword>
<keyword evidence="3" id="KW-0863">Zinc-finger</keyword>
<dbReference type="GeneTree" id="ENSGT00520000055578"/>
<dbReference type="GO" id="GO:0045944">
    <property type="term" value="P:positive regulation of transcription by RNA polymerase II"/>
    <property type="evidence" value="ECO:0007669"/>
    <property type="project" value="TreeGrafter"/>
</dbReference>
<evidence type="ECO:0000313" key="11">
    <source>
        <dbReference type="Proteomes" id="UP000694388"/>
    </source>
</evidence>
<dbReference type="PROSITE" id="PS51916">
    <property type="entry name" value="DEUBAD"/>
    <property type="match status" value="1"/>
</dbReference>
<dbReference type="InterPro" id="IPR024811">
    <property type="entry name" value="ASX/ASX-like"/>
</dbReference>
<keyword evidence="5" id="KW-0805">Transcription regulation</keyword>
<accession>A0A8C4QIP1</accession>
<dbReference type="InterPro" id="IPR028020">
    <property type="entry name" value="ASX_DEUBAD_dom"/>
</dbReference>
<feature type="domain" description="DEUBAD" evidence="9">
    <location>
        <begin position="20"/>
        <end position="128"/>
    </location>
</feature>
<keyword evidence="7" id="KW-0539">Nucleus</keyword>
<evidence type="ECO:0000259" key="9">
    <source>
        <dbReference type="PROSITE" id="PS51916"/>
    </source>
</evidence>
<dbReference type="AlphaFoldDB" id="A0A8C4QIP1"/>
<reference evidence="10" key="2">
    <citation type="submission" date="2025-09" db="UniProtKB">
        <authorList>
            <consortium name="Ensembl"/>
        </authorList>
    </citation>
    <scope>IDENTIFICATION</scope>
</reference>